<name>A0A1Q4I2B1_9MYCO</name>
<dbReference type="SUPFAM" id="SSF54593">
    <property type="entry name" value="Glyoxalase/Bleomycin resistance protein/Dihydroxybiphenyl dioxygenase"/>
    <property type="match status" value="2"/>
</dbReference>
<dbReference type="Pfam" id="PF00903">
    <property type="entry name" value="Glyoxalase"/>
    <property type="match status" value="1"/>
</dbReference>
<accession>A0A1Q4I2B1</accession>
<feature type="domain" description="VOC" evidence="2">
    <location>
        <begin position="14"/>
        <end position="136"/>
    </location>
</feature>
<evidence type="ECO:0000256" key="1">
    <source>
        <dbReference type="ARBA" id="ARBA00022723"/>
    </source>
</evidence>
<sequence>MDGGLMPDRITCVEMQHLNIVAPDFEATVSHFRDLFGAQFVLDLPNTNWHAGLLYLGGVLIELFAPNDFFLNSRYGAHYIGVEYEVGELDSVRRNLTERDIGLVRDIGVAIHTDPADTHGVAFEFYAGNFHRDGVVEWLEPLRSAEYWREEHPMGLAGLKRYSVATARHAAAVDFYRDTFDVCAVYDEERPHIGARVTGLQLADTVVELISPLGPGVIEDHLCRHGEGIRSIVLAVADIAKACGHLARRGVVVGPGDHPDSVALAPEHNRGLLMELAS</sequence>
<dbReference type="Proteomes" id="UP000186438">
    <property type="component" value="Unassembled WGS sequence"/>
</dbReference>
<dbReference type="GO" id="GO:0046872">
    <property type="term" value="F:metal ion binding"/>
    <property type="evidence" value="ECO:0007669"/>
    <property type="project" value="UniProtKB-KW"/>
</dbReference>
<evidence type="ECO:0000259" key="2">
    <source>
        <dbReference type="PROSITE" id="PS51819"/>
    </source>
</evidence>
<organism evidence="3 4">
    <name type="scientific">Mycobacterium paraffinicum</name>
    <dbReference type="NCBI Taxonomy" id="53378"/>
    <lineage>
        <taxon>Bacteria</taxon>
        <taxon>Bacillati</taxon>
        <taxon>Actinomycetota</taxon>
        <taxon>Actinomycetes</taxon>
        <taxon>Mycobacteriales</taxon>
        <taxon>Mycobacteriaceae</taxon>
        <taxon>Mycobacterium</taxon>
    </lineage>
</organism>
<dbReference type="InterPro" id="IPR051785">
    <property type="entry name" value="MMCE/EMCE_epimerase"/>
</dbReference>
<dbReference type="PANTHER" id="PTHR43048">
    <property type="entry name" value="METHYLMALONYL-COA EPIMERASE"/>
    <property type="match status" value="1"/>
</dbReference>
<keyword evidence="4" id="KW-1185">Reference proteome</keyword>
<evidence type="ECO:0000313" key="4">
    <source>
        <dbReference type="Proteomes" id="UP000186438"/>
    </source>
</evidence>
<dbReference type="GO" id="GO:0004493">
    <property type="term" value="F:methylmalonyl-CoA epimerase activity"/>
    <property type="evidence" value="ECO:0007669"/>
    <property type="project" value="TreeGrafter"/>
</dbReference>
<reference evidence="3 4" key="1">
    <citation type="submission" date="2016-11" db="EMBL/GenBank/DDBJ databases">
        <title>Genome sequences of unsequenced Mycobacteria.</title>
        <authorList>
            <person name="Greninger A.L."/>
            <person name="Fang F."/>
            <person name="Jerome K.R."/>
        </authorList>
    </citation>
    <scope>NUCLEOTIDE SEQUENCE [LARGE SCALE GENOMIC DNA]</scope>
    <source>
        <strain evidence="3 4">M11</strain>
    </source>
</reference>
<gene>
    <name evidence="3" type="ORF">BRW65_01435</name>
</gene>
<dbReference type="Gene3D" id="3.10.180.10">
    <property type="entry name" value="2,3-Dihydroxybiphenyl 1,2-Dioxygenase, domain 1"/>
    <property type="match status" value="2"/>
</dbReference>
<dbReference type="AlphaFoldDB" id="A0A1Q4I2B1"/>
<comment type="caution">
    <text evidence="3">The sequence shown here is derived from an EMBL/GenBank/DDBJ whole genome shotgun (WGS) entry which is preliminary data.</text>
</comment>
<dbReference type="InterPro" id="IPR037523">
    <property type="entry name" value="VOC_core"/>
</dbReference>
<protein>
    <recommendedName>
        <fullName evidence="2">VOC domain-containing protein</fullName>
    </recommendedName>
</protein>
<dbReference type="PANTHER" id="PTHR43048:SF3">
    <property type="entry name" value="METHYLMALONYL-COA EPIMERASE, MITOCHONDRIAL"/>
    <property type="match status" value="1"/>
</dbReference>
<dbReference type="GO" id="GO:0046491">
    <property type="term" value="P:L-methylmalonyl-CoA metabolic process"/>
    <property type="evidence" value="ECO:0007669"/>
    <property type="project" value="TreeGrafter"/>
</dbReference>
<keyword evidence="1" id="KW-0479">Metal-binding</keyword>
<proteinExistence type="predicted"/>
<dbReference type="EMBL" id="MPNT01000001">
    <property type="protein sequence ID" value="OJZ76122.1"/>
    <property type="molecule type" value="Genomic_DNA"/>
</dbReference>
<dbReference type="InterPro" id="IPR029068">
    <property type="entry name" value="Glyas_Bleomycin-R_OHBP_Dase"/>
</dbReference>
<dbReference type="PROSITE" id="PS51819">
    <property type="entry name" value="VOC"/>
    <property type="match status" value="1"/>
</dbReference>
<dbReference type="InterPro" id="IPR004360">
    <property type="entry name" value="Glyas_Fos-R_dOase_dom"/>
</dbReference>
<evidence type="ECO:0000313" key="3">
    <source>
        <dbReference type="EMBL" id="OJZ76122.1"/>
    </source>
</evidence>